<proteinExistence type="predicted"/>
<keyword evidence="3" id="KW-1185">Reference proteome</keyword>
<dbReference type="AlphaFoldDB" id="A0AAD7ZAX5"/>
<keyword evidence="1" id="KW-0812">Transmembrane</keyword>
<dbReference type="EMBL" id="JASPKZ010009383">
    <property type="protein sequence ID" value="KAJ9576967.1"/>
    <property type="molecule type" value="Genomic_DNA"/>
</dbReference>
<dbReference type="Proteomes" id="UP001233999">
    <property type="component" value="Unassembled WGS sequence"/>
</dbReference>
<sequence length="178" mass="20488">CKVALSIQGRTMFEKKLSGSQEFTAVVEYVQVGSILGKEGDYVLLGCRSLGSVPSSAVVEYVQSEKKAITFCWAVVVWVFRRRPKKKLSGHHPFHHLRRCRIRIPSNSLFSYTLLVLHLDFPILASWVFRRRPKKKLSGSLRCVRLQEFTLECKVALSIQGRTMFEKVQFLIMSFYLT</sequence>
<accession>A0AAD7ZAX5</accession>
<protein>
    <submittedName>
        <fullName evidence="2">Uncharacterized protein</fullName>
    </submittedName>
</protein>
<feature type="non-terminal residue" evidence="2">
    <location>
        <position position="1"/>
    </location>
</feature>
<organism evidence="2 3">
    <name type="scientific">Diploptera punctata</name>
    <name type="common">Pacific beetle cockroach</name>
    <dbReference type="NCBI Taxonomy" id="6984"/>
    <lineage>
        <taxon>Eukaryota</taxon>
        <taxon>Metazoa</taxon>
        <taxon>Ecdysozoa</taxon>
        <taxon>Arthropoda</taxon>
        <taxon>Hexapoda</taxon>
        <taxon>Insecta</taxon>
        <taxon>Pterygota</taxon>
        <taxon>Neoptera</taxon>
        <taxon>Polyneoptera</taxon>
        <taxon>Dictyoptera</taxon>
        <taxon>Blattodea</taxon>
        <taxon>Blaberoidea</taxon>
        <taxon>Blaberidae</taxon>
        <taxon>Diplopterinae</taxon>
        <taxon>Diploptera</taxon>
    </lineage>
</organism>
<gene>
    <name evidence="2" type="ORF">L9F63_006462</name>
</gene>
<evidence type="ECO:0000313" key="3">
    <source>
        <dbReference type="Proteomes" id="UP001233999"/>
    </source>
</evidence>
<keyword evidence="1" id="KW-0472">Membrane</keyword>
<reference evidence="2" key="2">
    <citation type="submission" date="2023-05" db="EMBL/GenBank/DDBJ databases">
        <authorList>
            <person name="Fouks B."/>
        </authorList>
    </citation>
    <scope>NUCLEOTIDE SEQUENCE</scope>
    <source>
        <strain evidence="2">Stay&amp;Tobe</strain>
        <tissue evidence="2">Testes</tissue>
    </source>
</reference>
<keyword evidence="1" id="KW-1133">Transmembrane helix</keyword>
<reference evidence="2" key="1">
    <citation type="journal article" date="2023" name="IScience">
        <title>Live-bearing cockroach genome reveals convergent evolutionary mechanisms linked to viviparity in insects and beyond.</title>
        <authorList>
            <person name="Fouks B."/>
            <person name="Harrison M.C."/>
            <person name="Mikhailova A.A."/>
            <person name="Marchal E."/>
            <person name="English S."/>
            <person name="Carruthers M."/>
            <person name="Jennings E.C."/>
            <person name="Chiamaka E.L."/>
            <person name="Frigard R.A."/>
            <person name="Pippel M."/>
            <person name="Attardo G.M."/>
            <person name="Benoit J.B."/>
            <person name="Bornberg-Bauer E."/>
            <person name="Tobe S.S."/>
        </authorList>
    </citation>
    <scope>NUCLEOTIDE SEQUENCE</scope>
    <source>
        <strain evidence="2">Stay&amp;Tobe</strain>
    </source>
</reference>
<evidence type="ECO:0000313" key="2">
    <source>
        <dbReference type="EMBL" id="KAJ9576967.1"/>
    </source>
</evidence>
<feature type="non-terminal residue" evidence="2">
    <location>
        <position position="178"/>
    </location>
</feature>
<name>A0AAD7ZAX5_DIPPU</name>
<feature type="transmembrane region" description="Helical" evidence="1">
    <location>
        <begin position="109"/>
        <end position="129"/>
    </location>
</feature>
<evidence type="ECO:0000256" key="1">
    <source>
        <dbReference type="SAM" id="Phobius"/>
    </source>
</evidence>
<comment type="caution">
    <text evidence="2">The sequence shown here is derived from an EMBL/GenBank/DDBJ whole genome shotgun (WGS) entry which is preliminary data.</text>
</comment>